<feature type="region of interest" description="Disordered" evidence="1">
    <location>
        <begin position="157"/>
        <end position="273"/>
    </location>
</feature>
<dbReference type="RefSeq" id="WP_143179644.1">
    <property type="nucleotide sequence ID" value="NZ_FRBK01000010.1"/>
</dbReference>
<proteinExistence type="predicted"/>
<reference evidence="3" key="1">
    <citation type="submission" date="2016-11" db="EMBL/GenBank/DDBJ databases">
        <authorList>
            <person name="Jaros S."/>
            <person name="Januszkiewicz K."/>
            <person name="Wedrychowicz H."/>
        </authorList>
    </citation>
    <scope>NUCLEOTIDE SEQUENCE [LARGE SCALE GENOMIC DNA]</scope>
    <source>
        <strain evidence="3">CGMCC 4.3555</strain>
    </source>
</reference>
<feature type="compositionally biased region" description="Gly residues" evidence="1">
    <location>
        <begin position="163"/>
        <end position="180"/>
    </location>
</feature>
<feature type="compositionally biased region" description="Low complexity" evidence="1">
    <location>
        <begin position="199"/>
        <end position="222"/>
    </location>
</feature>
<feature type="region of interest" description="Disordered" evidence="1">
    <location>
        <begin position="48"/>
        <end position="121"/>
    </location>
</feature>
<evidence type="ECO:0000313" key="3">
    <source>
        <dbReference type="Proteomes" id="UP000184388"/>
    </source>
</evidence>
<sequence length="295" mass="29198">MSAVFALPAAVRLPRTVAVRRALLAGLFLIGFVLLGIGFGTGAHAADRTPADGHPAAPALTGAQTPQRAGTPRHLGKLPQSGATLAHQGEAEGAGLTRRADTEAAAVEGTMRPAEQAAAPVTDRLTEPVDAVTGLVKTIGGIGDTVGGALPVHLPVGTHPGRPGDGGTPAHGGVPGGAQAGPGVVPTGDGPAASQLLRPAHCGYAPHHPAAAAQPRPVAQPQRDAGHHGLPAQGPLGPVAPPAHTTGDGHGPRGGDQHAAAPADSPRFRLLPGGVRTADGALARRRAEEILEFPG</sequence>
<evidence type="ECO:0000313" key="2">
    <source>
        <dbReference type="EMBL" id="SHM34127.1"/>
    </source>
</evidence>
<dbReference type="AlphaFoldDB" id="A0A9X8QV23"/>
<comment type="caution">
    <text evidence="2">The sequence shown here is derived from an EMBL/GenBank/DDBJ whole genome shotgun (WGS) entry which is preliminary data.</text>
</comment>
<organism evidence="2 3">
    <name type="scientific">Streptomyces yunnanensis</name>
    <dbReference type="NCBI Taxonomy" id="156453"/>
    <lineage>
        <taxon>Bacteria</taxon>
        <taxon>Bacillati</taxon>
        <taxon>Actinomycetota</taxon>
        <taxon>Actinomycetes</taxon>
        <taxon>Kitasatosporales</taxon>
        <taxon>Streptomycetaceae</taxon>
        <taxon>Streptomyces</taxon>
    </lineage>
</organism>
<dbReference type="Proteomes" id="UP000184388">
    <property type="component" value="Unassembled WGS sequence"/>
</dbReference>
<gene>
    <name evidence="2" type="ORF">SAMN05216268_110112</name>
</gene>
<protein>
    <submittedName>
        <fullName evidence="2">Uncharacterized protein</fullName>
    </submittedName>
</protein>
<evidence type="ECO:0000256" key="1">
    <source>
        <dbReference type="SAM" id="MobiDB-lite"/>
    </source>
</evidence>
<name>A0A9X8QV23_9ACTN</name>
<accession>A0A9X8QV23</accession>
<dbReference type="EMBL" id="FRBK01000010">
    <property type="protein sequence ID" value="SHM34127.1"/>
    <property type="molecule type" value="Genomic_DNA"/>
</dbReference>